<accession>A0A0G2IDM2</accession>
<evidence type="ECO:0000313" key="1">
    <source>
        <dbReference type="EMBL" id="KKZ68380.1"/>
    </source>
</evidence>
<gene>
    <name evidence="1" type="ORF">EMCG_00149</name>
</gene>
<evidence type="ECO:0000313" key="2">
    <source>
        <dbReference type="Proteomes" id="UP000034164"/>
    </source>
</evidence>
<protein>
    <submittedName>
        <fullName evidence="1">Uncharacterized protein</fullName>
    </submittedName>
</protein>
<comment type="caution">
    <text evidence="1">The sequence shown here is derived from an EMBL/GenBank/DDBJ whole genome shotgun (WGS) entry which is preliminary data.</text>
</comment>
<organism evidence="1 2">
    <name type="scientific">[Emmonsia] crescens</name>
    <dbReference type="NCBI Taxonomy" id="73230"/>
    <lineage>
        <taxon>Eukaryota</taxon>
        <taxon>Fungi</taxon>
        <taxon>Dikarya</taxon>
        <taxon>Ascomycota</taxon>
        <taxon>Pezizomycotina</taxon>
        <taxon>Eurotiomycetes</taxon>
        <taxon>Eurotiomycetidae</taxon>
        <taxon>Onygenales</taxon>
        <taxon>Ajellomycetaceae</taxon>
        <taxon>Emergomyces</taxon>
    </lineage>
</organism>
<sequence length="203" mass="23814">MLKMIIDDYEALIAEVANLCKEIFQKIFSLEEINHSVRDDESPDFMFSSQDIPQFTQASLNEKEHKDLRRVTFNHLKRENPDKTPSVIDKILLKDFIIDSADSLFYQLQAKNLTIENERTLWKAWTSYLDSQVTPGLKRVITSQLLIFQPATLDTVNWVEMQKIILMHLDDHNEFYNLDNSHSIFPSEIFTYLQLRESLGERG</sequence>
<dbReference type="OrthoDB" id="4191271at2759"/>
<dbReference type="EMBL" id="LCZI01000113">
    <property type="protein sequence ID" value="KKZ68380.1"/>
    <property type="molecule type" value="Genomic_DNA"/>
</dbReference>
<dbReference type="AlphaFoldDB" id="A0A0G2IDM2"/>
<dbReference type="Proteomes" id="UP000034164">
    <property type="component" value="Unassembled WGS sequence"/>
</dbReference>
<reference evidence="2" key="1">
    <citation type="journal article" date="2015" name="PLoS Genet.">
        <title>The dynamic genome and transcriptome of the human fungal pathogen Blastomyces and close relative Emmonsia.</title>
        <authorList>
            <person name="Munoz J.F."/>
            <person name="Gauthier G.M."/>
            <person name="Desjardins C.A."/>
            <person name="Gallo J.E."/>
            <person name="Holder J."/>
            <person name="Sullivan T.D."/>
            <person name="Marty A.J."/>
            <person name="Carmen J.C."/>
            <person name="Chen Z."/>
            <person name="Ding L."/>
            <person name="Gujja S."/>
            <person name="Magrini V."/>
            <person name="Misas E."/>
            <person name="Mitreva M."/>
            <person name="Priest M."/>
            <person name="Saif S."/>
            <person name="Whiston E.A."/>
            <person name="Young S."/>
            <person name="Zeng Q."/>
            <person name="Goldman W.E."/>
            <person name="Mardis E.R."/>
            <person name="Taylor J.W."/>
            <person name="McEwen J.G."/>
            <person name="Clay O.K."/>
            <person name="Klein B.S."/>
            <person name="Cuomo C.A."/>
        </authorList>
    </citation>
    <scope>NUCLEOTIDE SEQUENCE [LARGE SCALE GENOMIC DNA]</scope>
    <source>
        <strain evidence="2">UAMH 3008</strain>
    </source>
</reference>
<proteinExistence type="predicted"/>
<name>A0A0G2IDM2_9EURO</name>
<dbReference type="VEuPathDB" id="FungiDB:EMCG_00149"/>